<name>A0A061R1K9_9CHLO</name>
<evidence type="ECO:0000313" key="2">
    <source>
        <dbReference type="EMBL" id="JAC64431.1"/>
    </source>
</evidence>
<protein>
    <recommendedName>
        <fullName evidence="3">Transmembrane protein</fullName>
    </recommendedName>
</protein>
<organism evidence="2">
    <name type="scientific">Tetraselmis sp. GSL018</name>
    <dbReference type="NCBI Taxonomy" id="582737"/>
    <lineage>
        <taxon>Eukaryota</taxon>
        <taxon>Viridiplantae</taxon>
        <taxon>Chlorophyta</taxon>
        <taxon>core chlorophytes</taxon>
        <taxon>Chlorodendrophyceae</taxon>
        <taxon>Chlorodendrales</taxon>
        <taxon>Chlorodendraceae</taxon>
        <taxon>Tetraselmis</taxon>
    </lineage>
</organism>
<reference evidence="2" key="1">
    <citation type="submission" date="2014-05" db="EMBL/GenBank/DDBJ databases">
        <title>The transcriptome of the halophilic microalga Tetraselmis sp. GSL018 isolated from the Great Salt Lake, Utah.</title>
        <authorList>
            <person name="Jinkerson R.E."/>
            <person name="D'Adamo S."/>
            <person name="Posewitz M.C."/>
        </authorList>
    </citation>
    <scope>NUCLEOTIDE SEQUENCE</scope>
    <source>
        <strain evidence="2">GSL018</strain>
    </source>
</reference>
<dbReference type="EMBL" id="GBEZ01022410">
    <property type="protein sequence ID" value="JAC64431.1"/>
    <property type="molecule type" value="Transcribed_RNA"/>
</dbReference>
<keyword evidence="1" id="KW-0812">Transmembrane</keyword>
<proteinExistence type="predicted"/>
<evidence type="ECO:0000256" key="1">
    <source>
        <dbReference type="SAM" id="Phobius"/>
    </source>
</evidence>
<keyword evidence="1" id="KW-1133">Transmembrane helix</keyword>
<accession>A0A061R1K9</accession>
<gene>
    <name evidence="2" type="ORF">TSPGSL018_18322</name>
</gene>
<evidence type="ECO:0008006" key="3">
    <source>
        <dbReference type="Google" id="ProtNLM"/>
    </source>
</evidence>
<sequence length="131" mass="14125">MESQPTMSREELPQADHAIYIPEATNVTEKEAETGSNVQSEPLMPLQWVIFAIGCGSCSPLVCLSGASLALCERRFIRGREARGWAVNLIVGLVALIICIFLVSNMASSFSAVFDRLFYTVLPASAVLSSG</sequence>
<feature type="transmembrane region" description="Helical" evidence="1">
    <location>
        <begin position="48"/>
        <end position="72"/>
    </location>
</feature>
<keyword evidence="1" id="KW-0472">Membrane</keyword>
<dbReference type="AlphaFoldDB" id="A0A061R1K9"/>
<feature type="transmembrane region" description="Helical" evidence="1">
    <location>
        <begin position="84"/>
        <end position="107"/>
    </location>
</feature>